<dbReference type="Proteomes" id="UP000003250">
    <property type="component" value="Unassembled WGS sequence"/>
</dbReference>
<sequence length="148" mass="15086">MTPQNMHGTAVILGDRGVLITGGSGSGKTMLALALIAQARREEMFARLVSDDQVFLSSHGGRLVCSAPPAIGGLVEVRGVGPRLIAAEPSAVIDLLVRLSPADATERFPEEATATLAGCEVACLDLAERNAAGAAAAIAARLSLPPFA</sequence>
<dbReference type="RefSeq" id="WP_008834404.1">
    <property type="nucleotide sequence ID" value="NZ_AHAM01000027.1"/>
</dbReference>
<dbReference type="GO" id="GO:0006109">
    <property type="term" value="P:regulation of carbohydrate metabolic process"/>
    <property type="evidence" value="ECO:0007669"/>
    <property type="project" value="InterPro"/>
</dbReference>
<reference evidence="2 3" key="1">
    <citation type="journal article" date="2012" name="J. Bacteriol.">
        <title>Draft Genome Sequence of Mesorhizobium alhagi CCNWXJ12-2T, a Novel Salt-Resistant Species Isolated from the Desert of Northwestern China.</title>
        <authorList>
            <person name="Zhou M."/>
            <person name="Chen W."/>
            <person name="Chen H."/>
            <person name="Wei G."/>
        </authorList>
    </citation>
    <scope>NUCLEOTIDE SEQUENCE [LARGE SCALE GENOMIC DNA]</scope>
    <source>
        <strain evidence="2 3">CCNWXJ12-2</strain>
    </source>
</reference>
<dbReference type="CDD" id="cd01918">
    <property type="entry name" value="HprK_C"/>
    <property type="match status" value="1"/>
</dbReference>
<dbReference type="AlphaFoldDB" id="H0HKU2"/>
<dbReference type="GO" id="GO:0005524">
    <property type="term" value="F:ATP binding"/>
    <property type="evidence" value="ECO:0007669"/>
    <property type="project" value="InterPro"/>
</dbReference>
<dbReference type="PATRIC" id="fig|1107882.3.peg.743"/>
<dbReference type="InterPro" id="IPR027417">
    <property type="entry name" value="P-loop_NTPase"/>
</dbReference>
<proteinExistence type="predicted"/>
<evidence type="ECO:0000259" key="1">
    <source>
        <dbReference type="Pfam" id="PF07475"/>
    </source>
</evidence>
<dbReference type="Gene3D" id="3.40.50.300">
    <property type="entry name" value="P-loop containing nucleotide triphosphate hydrolases"/>
    <property type="match status" value="1"/>
</dbReference>
<dbReference type="InterPro" id="IPR011104">
    <property type="entry name" value="Hpr_kin/Pase_C"/>
</dbReference>
<evidence type="ECO:0000313" key="2">
    <source>
        <dbReference type="EMBL" id="EHK58790.1"/>
    </source>
</evidence>
<gene>
    <name evidence="2" type="ORF">MAXJ12_03748</name>
</gene>
<dbReference type="Pfam" id="PF07475">
    <property type="entry name" value="Hpr_kinase_C"/>
    <property type="match status" value="1"/>
</dbReference>
<keyword evidence="3" id="KW-1185">Reference proteome</keyword>
<dbReference type="EMBL" id="AHAM01000027">
    <property type="protein sequence ID" value="EHK58790.1"/>
    <property type="molecule type" value="Genomic_DNA"/>
</dbReference>
<protein>
    <recommendedName>
        <fullName evidence="1">HPr kinase/phosphorylase C-terminal domain-containing protein</fullName>
    </recommendedName>
</protein>
<feature type="domain" description="HPr kinase/phosphorylase C-terminal" evidence="1">
    <location>
        <begin position="4"/>
        <end position="81"/>
    </location>
</feature>
<dbReference type="OrthoDB" id="8326226at2"/>
<organism evidence="2 3">
    <name type="scientific">Mesorhizobium alhagi CCNWXJ12-2</name>
    <dbReference type="NCBI Taxonomy" id="1107882"/>
    <lineage>
        <taxon>Bacteria</taxon>
        <taxon>Pseudomonadati</taxon>
        <taxon>Pseudomonadota</taxon>
        <taxon>Alphaproteobacteria</taxon>
        <taxon>Hyphomicrobiales</taxon>
        <taxon>Phyllobacteriaceae</taxon>
        <taxon>Allomesorhizobium</taxon>
    </lineage>
</organism>
<evidence type="ECO:0000313" key="3">
    <source>
        <dbReference type="Proteomes" id="UP000003250"/>
    </source>
</evidence>
<name>H0HKU2_9HYPH</name>
<accession>H0HKU2</accession>
<dbReference type="GO" id="GO:0000155">
    <property type="term" value="F:phosphorelay sensor kinase activity"/>
    <property type="evidence" value="ECO:0007669"/>
    <property type="project" value="InterPro"/>
</dbReference>
<dbReference type="SUPFAM" id="SSF53795">
    <property type="entry name" value="PEP carboxykinase-like"/>
    <property type="match status" value="1"/>
</dbReference>